<proteinExistence type="inferred from homology"/>
<comment type="pathway">
    <text evidence="1">Glycan metabolism; pectin biosynthesis.</text>
</comment>
<feature type="non-terminal residue" evidence="7">
    <location>
        <position position="1"/>
    </location>
</feature>
<comment type="similarity">
    <text evidence="2 5">Belongs to the glycosyltransferase 8 family.</text>
</comment>
<dbReference type="InterPro" id="IPR050748">
    <property type="entry name" value="Glycosyltrans_8_dom-fam"/>
</dbReference>
<comment type="caution">
    <text evidence="7">The sequence shown here is derived from an EMBL/GenBank/DDBJ whole genome shotgun (WGS) entry which is preliminary data.</text>
</comment>
<feature type="transmembrane region" description="Helical" evidence="6">
    <location>
        <begin position="37"/>
        <end position="56"/>
    </location>
</feature>
<gene>
    <name evidence="7" type="ORF">Taro_044755</name>
</gene>
<dbReference type="GO" id="GO:0016757">
    <property type="term" value="F:glycosyltransferase activity"/>
    <property type="evidence" value="ECO:0007669"/>
    <property type="project" value="UniProtKB-KW"/>
</dbReference>
<dbReference type="OrthoDB" id="411524at2759"/>
<dbReference type="Proteomes" id="UP000652761">
    <property type="component" value="Unassembled WGS sequence"/>
</dbReference>
<name>A0A843X387_COLES</name>
<keyword evidence="6" id="KW-0812">Transmembrane</keyword>
<organism evidence="7 8">
    <name type="scientific">Colocasia esculenta</name>
    <name type="common">Wild taro</name>
    <name type="synonym">Arum esculentum</name>
    <dbReference type="NCBI Taxonomy" id="4460"/>
    <lineage>
        <taxon>Eukaryota</taxon>
        <taxon>Viridiplantae</taxon>
        <taxon>Streptophyta</taxon>
        <taxon>Embryophyta</taxon>
        <taxon>Tracheophyta</taxon>
        <taxon>Spermatophyta</taxon>
        <taxon>Magnoliopsida</taxon>
        <taxon>Liliopsida</taxon>
        <taxon>Araceae</taxon>
        <taxon>Aroideae</taxon>
        <taxon>Colocasieae</taxon>
        <taxon>Colocasia</taxon>
    </lineage>
</organism>
<keyword evidence="6" id="KW-0472">Membrane</keyword>
<evidence type="ECO:0000256" key="5">
    <source>
        <dbReference type="RuleBase" id="RU362027"/>
    </source>
</evidence>
<keyword evidence="8" id="KW-1185">Reference proteome</keyword>
<dbReference type="AlphaFoldDB" id="A0A843X387"/>
<dbReference type="InterPro" id="IPR029044">
    <property type="entry name" value="Nucleotide-diphossugar_trans"/>
</dbReference>
<evidence type="ECO:0000256" key="4">
    <source>
        <dbReference type="ARBA" id="ARBA00022679"/>
    </source>
</evidence>
<protein>
    <recommendedName>
        <fullName evidence="5">Hexosyltransferase</fullName>
        <ecNumber evidence="5">2.4.1.-</ecNumber>
    </recommendedName>
</protein>
<evidence type="ECO:0000313" key="7">
    <source>
        <dbReference type="EMBL" id="MQM11845.1"/>
    </source>
</evidence>
<keyword evidence="4" id="KW-0808">Transferase</keyword>
<evidence type="ECO:0000256" key="3">
    <source>
        <dbReference type="ARBA" id="ARBA00022676"/>
    </source>
</evidence>
<keyword evidence="6" id="KW-1133">Transmembrane helix</keyword>
<evidence type="ECO:0000256" key="2">
    <source>
        <dbReference type="ARBA" id="ARBA00006351"/>
    </source>
</evidence>
<evidence type="ECO:0000313" key="8">
    <source>
        <dbReference type="Proteomes" id="UP000652761"/>
    </source>
</evidence>
<reference evidence="7" key="1">
    <citation type="submission" date="2017-07" db="EMBL/GenBank/DDBJ databases">
        <title>Taro Niue Genome Assembly and Annotation.</title>
        <authorList>
            <person name="Atibalentja N."/>
            <person name="Keating K."/>
            <person name="Fields C.J."/>
        </authorList>
    </citation>
    <scope>NUCLEOTIDE SEQUENCE</scope>
    <source>
        <strain evidence="7">Niue_2</strain>
        <tissue evidence="7">Leaf</tissue>
    </source>
</reference>
<dbReference type="EC" id="2.4.1.-" evidence="5"/>
<dbReference type="PANTHER" id="PTHR13778">
    <property type="entry name" value="GLYCOSYLTRANSFERASE 8 DOMAIN-CONTAINING PROTEIN"/>
    <property type="match status" value="1"/>
</dbReference>
<evidence type="ECO:0000256" key="6">
    <source>
        <dbReference type="SAM" id="Phobius"/>
    </source>
</evidence>
<accession>A0A843X387</accession>
<dbReference type="InterPro" id="IPR002495">
    <property type="entry name" value="Glyco_trans_8"/>
</dbReference>
<keyword evidence="3" id="KW-0328">Glycosyltransferase</keyword>
<dbReference type="Gene3D" id="3.90.550.10">
    <property type="entry name" value="Spore Coat Polysaccharide Biosynthesis Protein SpsA, Chain A"/>
    <property type="match status" value="1"/>
</dbReference>
<dbReference type="EMBL" id="NMUH01005123">
    <property type="protein sequence ID" value="MQM11845.1"/>
    <property type="molecule type" value="Genomic_DNA"/>
</dbReference>
<dbReference type="Pfam" id="PF01501">
    <property type="entry name" value="Glyco_transf_8"/>
    <property type="match status" value="1"/>
</dbReference>
<dbReference type="GO" id="GO:0005794">
    <property type="term" value="C:Golgi apparatus"/>
    <property type="evidence" value="ECO:0007669"/>
    <property type="project" value="TreeGrafter"/>
</dbReference>
<dbReference type="SUPFAM" id="SSF53448">
    <property type="entry name" value="Nucleotide-diphospho-sugar transferases"/>
    <property type="match status" value="1"/>
</dbReference>
<dbReference type="PANTHER" id="PTHR13778:SF48">
    <property type="entry name" value="GALACTURONOSYLTRANSFERASE-LIKE 7-RELATED"/>
    <property type="match status" value="1"/>
</dbReference>
<evidence type="ECO:0000256" key="1">
    <source>
        <dbReference type="ARBA" id="ARBA00004877"/>
    </source>
</evidence>
<sequence length="419" mass="46944">LAAHKGTPTLSFRFFSGPLELHIRSKGRRKTPRWSRVLWLVRLSGLFFAALALVLLSPAIQPFPPAEAGRSSHLSGYFRFQPRQIPLAAASTVDAPLSFGFSFFRTAPPFRNADDCAPSGFVPGGLKARVSGVCDPSLVHIAMTLDSEYMRGSVAAVHSVLQHARCPESVFFHFLASEQGLAALVRSVFPQLRFKVYHFDPKRVRRLISPSVRRALEQPLNYARNYLAAVLEPCVRRVIYLDSDLVVVDDIAGLWGTNLGPHTVGAPEYCRANFTKYFTERFWADPRLADVFVGRPRRPCYFNTGVMVVDLGRWRRRGCTRKIERWMVVQRDEGRIYELGSLPPLLLEFAGRVAPVDHRWNQHGLGGDNVRGSCRELHPGPVSLLHWSGSGKPWARLDVGRACPLDALWAPYDLHGPSL</sequence>